<name>A0ABD3U5C4_9LAMI</name>
<dbReference type="EMBL" id="JBJXBP010000002">
    <property type="protein sequence ID" value="KAL3843803.1"/>
    <property type="molecule type" value="Genomic_DNA"/>
</dbReference>
<dbReference type="Proteomes" id="UP001634393">
    <property type="component" value="Unassembled WGS sequence"/>
</dbReference>
<accession>A0ABD3U5C4</accession>
<sequence>MKLIKPCSDLTMHMLERSTDINIFVDFNLHLLEYQVMMFVNPCSDLPSIKQAKNKNLGNFFKPFSGLPSIKQVKNYIRDLFLGNHVIPWRGKVKHVFHSKFMVFVQSVETQSFELWGKLMQDCSLHLRPPDHRPGSELVLSSAWLQNWILPFSCAHFSNSFPVEFPNFGGLSFLIQKVLLPKAACRFTKACEISVRGHCGYANFRDIFIRTGLEESKLFLAIANMIDLELNLSQLHSLINFQNCYTKNLLKADIHYDKMIMLITKSQTETSGASSNISVEHLKSNFLFYEHFVKTLSFCLISLIYSRSFNRKFGQFSWERPVEDSMGNSSNLNFLTSLIVLLLDSIHFIGLPVEENLGADYLFTSSVI</sequence>
<proteinExistence type="predicted"/>
<organism evidence="1 2">
    <name type="scientific">Penstemon smallii</name>
    <dbReference type="NCBI Taxonomy" id="265156"/>
    <lineage>
        <taxon>Eukaryota</taxon>
        <taxon>Viridiplantae</taxon>
        <taxon>Streptophyta</taxon>
        <taxon>Embryophyta</taxon>
        <taxon>Tracheophyta</taxon>
        <taxon>Spermatophyta</taxon>
        <taxon>Magnoliopsida</taxon>
        <taxon>eudicotyledons</taxon>
        <taxon>Gunneridae</taxon>
        <taxon>Pentapetalae</taxon>
        <taxon>asterids</taxon>
        <taxon>lamiids</taxon>
        <taxon>Lamiales</taxon>
        <taxon>Plantaginaceae</taxon>
        <taxon>Cheloneae</taxon>
        <taxon>Penstemon</taxon>
    </lineage>
</organism>
<comment type="caution">
    <text evidence="1">The sequence shown here is derived from an EMBL/GenBank/DDBJ whole genome shotgun (WGS) entry which is preliminary data.</text>
</comment>
<protein>
    <submittedName>
        <fullName evidence="1">Uncharacterized protein</fullName>
    </submittedName>
</protein>
<gene>
    <name evidence="1" type="ORF">ACJIZ3_001206</name>
</gene>
<dbReference type="AlphaFoldDB" id="A0ABD3U5C4"/>
<reference evidence="1 2" key="1">
    <citation type="submission" date="2024-12" db="EMBL/GenBank/DDBJ databases">
        <title>The unique morphological basis and parallel evolutionary history of personate flowers in Penstemon.</title>
        <authorList>
            <person name="Depatie T.H."/>
            <person name="Wessinger C.A."/>
        </authorList>
    </citation>
    <scope>NUCLEOTIDE SEQUENCE [LARGE SCALE GENOMIC DNA]</scope>
    <source>
        <strain evidence="1">WTNN_2</strain>
        <tissue evidence="1">Leaf</tissue>
    </source>
</reference>
<evidence type="ECO:0000313" key="2">
    <source>
        <dbReference type="Proteomes" id="UP001634393"/>
    </source>
</evidence>
<evidence type="ECO:0000313" key="1">
    <source>
        <dbReference type="EMBL" id="KAL3843803.1"/>
    </source>
</evidence>
<keyword evidence="2" id="KW-1185">Reference proteome</keyword>